<keyword evidence="2" id="KW-1185">Reference proteome</keyword>
<proteinExistence type="predicted"/>
<reference evidence="1 2" key="1">
    <citation type="submission" date="2019-04" db="EMBL/GenBank/DDBJ databases">
        <title>Nine Novel Phages from a Plateau Lake in Southwest China Provide Insights into Aeromonas Phage Diversity.</title>
        <authorList>
            <person name="Xiao W."/>
            <person name="Bai M."/>
        </authorList>
    </citation>
    <scope>NUCLEOTIDE SEQUENCE [LARGE SCALE GENOMIC DNA]</scope>
</reference>
<evidence type="ECO:0000313" key="2">
    <source>
        <dbReference type="Proteomes" id="UP000316563"/>
    </source>
</evidence>
<sequence>MMMKAEKNVLTVEVKVTELPLVQELVDAMKADFDNLPDGVKAAVIAIMDKGKA</sequence>
<evidence type="ECO:0000313" key="1">
    <source>
        <dbReference type="EMBL" id="QDJ96164.1"/>
    </source>
</evidence>
<name>A0A514TUD0_9CAUD</name>
<dbReference type="Proteomes" id="UP000316563">
    <property type="component" value="Segment"/>
</dbReference>
<organism evidence="1 2">
    <name type="scientific">Aeromonas phage 4_D05</name>
    <dbReference type="NCBI Taxonomy" id="2588099"/>
    <lineage>
        <taxon>Viruses</taxon>
        <taxon>Duplodnaviria</taxon>
        <taxon>Heunggongvirae</taxon>
        <taxon>Uroviricota</taxon>
        <taxon>Caudoviricetes</taxon>
        <taxon>Kunmingvirus</taxon>
        <taxon>Kunmingvirus kv4D05</taxon>
    </lineage>
</organism>
<accession>A0A514TUD0</accession>
<protein>
    <submittedName>
        <fullName evidence="1">Uncharacterized protein</fullName>
    </submittedName>
</protein>
<dbReference type="EMBL" id="MK804892">
    <property type="protein sequence ID" value="QDJ96164.1"/>
    <property type="molecule type" value="Genomic_DNA"/>
</dbReference>
<gene>
    <name evidence="1" type="ORF">4D05_051</name>
</gene>